<keyword evidence="3" id="KW-1185">Reference proteome</keyword>
<proteinExistence type="predicted"/>
<dbReference type="AlphaFoldDB" id="A0A8J2JGZ9"/>
<dbReference type="EMBL" id="CAJVCH010062230">
    <property type="protein sequence ID" value="CAG7719531.1"/>
    <property type="molecule type" value="Genomic_DNA"/>
</dbReference>
<gene>
    <name evidence="2" type="ORF">AFUS01_LOCUS8854</name>
</gene>
<accession>A0A8J2JGZ9</accession>
<comment type="caution">
    <text evidence="2">The sequence shown here is derived from an EMBL/GenBank/DDBJ whole genome shotgun (WGS) entry which is preliminary data.</text>
</comment>
<reference evidence="2" key="1">
    <citation type="submission" date="2021-06" db="EMBL/GenBank/DDBJ databases">
        <authorList>
            <person name="Hodson N. C."/>
            <person name="Mongue J. A."/>
            <person name="Jaron S. K."/>
        </authorList>
    </citation>
    <scope>NUCLEOTIDE SEQUENCE</scope>
</reference>
<evidence type="ECO:0000313" key="3">
    <source>
        <dbReference type="Proteomes" id="UP000708208"/>
    </source>
</evidence>
<feature type="signal peptide" evidence="1">
    <location>
        <begin position="1"/>
        <end position="24"/>
    </location>
</feature>
<feature type="chain" id="PRO_5035221697" evidence="1">
    <location>
        <begin position="25"/>
        <end position="99"/>
    </location>
</feature>
<dbReference type="Proteomes" id="UP000708208">
    <property type="component" value="Unassembled WGS sequence"/>
</dbReference>
<keyword evidence="1" id="KW-0732">Signal</keyword>
<evidence type="ECO:0000256" key="1">
    <source>
        <dbReference type="SAM" id="SignalP"/>
    </source>
</evidence>
<protein>
    <submittedName>
        <fullName evidence="2">Uncharacterized protein</fullName>
    </submittedName>
</protein>
<feature type="non-terminal residue" evidence="2">
    <location>
        <position position="1"/>
    </location>
</feature>
<evidence type="ECO:0000313" key="2">
    <source>
        <dbReference type="EMBL" id="CAG7719531.1"/>
    </source>
</evidence>
<organism evidence="2 3">
    <name type="scientific">Allacma fusca</name>
    <dbReference type="NCBI Taxonomy" id="39272"/>
    <lineage>
        <taxon>Eukaryota</taxon>
        <taxon>Metazoa</taxon>
        <taxon>Ecdysozoa</taxon>
        <taxon>Arthropoda</taxon>
        <taxon>Hexapoda</taxon>
        <taxon>Collembola</taxon>
        <taxon>Symphypleona</taxon>
        <taxon>Sminthuridae</taxon>
        <taxon>Allacma</taxon>
    </lineage>
</organism>
<sequence length="99" mass="11318">MTAISRYLTIVSILLVCFSRYSNCKSFYTDYDEDVMPEIYTIAGTKVVEEGEPDGVFIPRATSSKVRVHGGEFVPWTTYPVPTPETSSWDMEVRPRRDQ</sequence>
<name>A0A8J2JGZ9_9HEXA</name>